<dbReference type="EMBL" id="MU002295">
    <property type="protein sequence ID" value="KAF2787639.1"/>
    <property type="molecule type" value="Genomic_DNA"/>
</dbReference>
<evidence type="ECO:0000256" key="1">
    <source>
        <dbReference type="ARBA" id="ARBA00001974"/>
    </source>
</evidence>
<keyword evidence="4" id="KW-0560">Oxidoreductase</keyword>
<accession>A0A6A6WU64</accession>
<dbReference type="OrthoDB" id="47494at2759"/>
<dbReference type="InterPro" id="IPR036188">
    <property type="entry name" value="FAD/NAD-bd_sf"/>
</dbReference>
<name>A0A6A6WU64_9PLEO</name>
<evidence type="ECO:0000256" key="2">
    <source>
        <dbReference type="ARBA" id="ARBA00022630"/>
    </source>
</evidence>
<dbReference type="Pfam" id="PF01494">
    <property type="entry name" value="FAD_binding_3"/>
    <property type="match status" value="1"/>
</dbReference>
<dbReference type="GO" id="GO:0071949">
    <property type="term" value="F:FAD binding"/>
    <property type="evidence" value="ECO:0007669"/>
    <property type="project" value="InterPro"/>
</dbReference>
<keyword evidence="8" id="KW-1185">Reference proteome</keyword>
<dbReference type="SUPFAM" id="SSF51905">
    <property type="entry name" value="FAD/NAD(P)-binding domain"/>
    <property type="match status" value="1"/>
</dbReference>
<proteinExistence type="predicted"/>
<evidence type="ECO:0000313" key="8">
    <source>
        <dbReference type="Proteomes" id="UP000799757"/>
    </source>
</evidence>
<evidence type="ECO:0000259" key="6">
    <source>
        <dbReference type="Pfam" id="PF01494"/>
    </source>
</evidence>
<comment type="cofactor">
    <cofactor evidence="1">
        <name>FAD</name>
        <dbReference type="ChEBI" id="CHEBI:57692"/>
    </cofactor>
</comment>
<keyword evidence="2" id="KW-0285">Flavoprotein</keyword>
<keyword evidence="3" id="KW-0274">FAD</keyword>
<dbReference type="InterPro" id="IPR002938">
    <property type="entry name" value="FAD-bd"/>
</dbReference>
<sequence length="401" mass="43748">MASIHIIIIGAGVSGLALAQGLSRRNISFSVYERDGFLDSRRQGYRLKIFGDMKGRLHDLLTPAAWTTFEGTCAQSFLGETNLNATDASITACRQGSLPPGASLPFTVDRGLFRQAMMTGISASVHFGKEFERYEDISPNDGGGVRVFFADGSIQTGTLLVGADGARSRVRAQLIPRSLDAEDTGTCCIYGKSPLTTELLQRFPPEHRRWITVVRDEPPIIQSIVLGAGPVTMVCEPCLFNSRDIYEHLPPDYVHWGILFRRNLLGLPSSVLEMSLKREAPRLARQIASEWHPSIKALIELQDDELTSGLPIFSVGANLPEWDSAPHVTVMGDAVHTMSPTGGVGAVAALNDACELVRCVETGLVNKSAIAGFEHRMREFARACVRRTNEAGRRMLDLSPA</sequence>
<gene>
    <name evidence="7" type="ORF">K505DRAFT_329537</name>
</gene>
<evidence type="ECO:0000313" key="7">
    <source>
        <dbReference type="EMBL" id="KAF2787639.1"/>
    </source>
</evidence>
<evidence type="ECO:0000256" key="3">
    <source>
        <dbReference type="ARBA" id="ARBA00022827"/>
    </source>
</evidence>
<reference evidence="7" key="1">
    <citation type="journal article" date="2020" name="Stud. Mycol.">
        <title>101 Dothideomycetes genomes: a test case for predicting lifestyles and emergence of pathogens.</title>
        <authorList>
            <person name="Haridas S."/>
            <person name="Albert R."/>
            <person name="Binder M."/>
            <person name="Bloem J."/>
            <person name="Labutti K."/>
            <person name="Salamov A."/>
            <person name="Andreopoulos B."/>
            <person name="Baker S."/>
            <person name="Barry K."/>
            <person name="Bills G."/>
            <person name="Bluhm B."/>
            <person name="Cannon C."/>
            <person name="Castanera R."/>
            <person name="Culley D."/>
            <person name="Daum C."/>
            <person name="Ezra D."/>
            <person name="Gonzalez J."/>
            <person name="Henrissat B."/>
            <person name="Kuo A."/>
            <person name="Liang C."/>
            <person name="Lipzen A."/>
            <person name="Lutzoni F."/>
            <person name="Magnuson J."/>
            <person name="Mondo S."/>
            <person name="Nolan M."/>
            <person name="Ohm R."/>
            <person name="Pangilinan J."/>
            <person name="Park H.-J."/>
            <person name="Ramirez L."/>
            <person name="Alfaro M."/>
            <person name="Sun H."/>
            <person name="Tritt A."/>
            <person name="Yoshinaga Y."/>
            <person name="Zwiers L.-H."/>
            <person name="Turgeon B."/>
            <person name="Goodwin S."/>
            <person name="Spatafora J."/>
            <person name="Crous P."/>
            <person name="Grigoriev I."/>
        </authorList>
    </citation>
    <scope>NUCLEOTIDE SEQUENCE</scope>
    <source>
        <strain evidence="7">CBS 109.77</strain>
    </source>
</reference>
<dbReference type="GO" id="GO:0004497">
    <property type="term" value="F:monooxygenase activity"/>
    <property type="evidence" value="ECO:0007669"/>
    <property type="project" value="UniProtKB-KW"/>
</dbReference>
<evidence type="ECO:0000256" key="4">
    <source>
        <dbReference type="ARBA" id="ARBA00023002"/>
    </source>
</evidence>
<dbReference type="PRINTS" id="PR00420">
    <property type="entry name" value="RNGMNOXGNASE"/>
</dbReference>
<dbReference type="Proteomes" id="UP000799757">
    <property type="component" value="Unassembled WGS sequence"/>
</dbReference>
<protein>
    <submittedName>
        <fullName evidence="7">FAD/NAD(P)-binding domain-containing protein</fullName>
    </submittedName>
</protein>
<dbReference type="PANTHER" id="PTHR47178:SF5">
    <property type="entry name" value="FAD-BINDING DOMAIN-CONTAINING PROTEIN"/>
    <property type="match status" value="1"/>
</dbReference>
<dbReference type="AlphaFoldDB" id="A0A6A6WU64"/>
<feature type="domain" description="FAD-binding" evidence="6">
    <location>
        <begin position="328"/>
        <end position="387"/>
    </location>
</feature>
<dbReference type="Pfam" id="PF13450">
    <property type="entry name" value="NAD_binding_8"/>
    <property type="match status" value="1"/>
</dbReference>
<organism evidence="7 8">
    <name type="scientific">Melanomma pulvis-pyrius CBS 109.77</name>
    <dbReference type="NCBI Taxonomy" id="1314802"/>
    <lineage>
        <taxon>Eukaryota</taxon>
        <taxon>Fungi</taxon>
        <taxon>Dikarya</taxon>
        <taxon>Ascomycota</taxon>
        <taxon>Pezizomycotina</taxon>
        <taxon>Dothideomycetes</taxon>
        <taxon>Pleosporomycetidae</taxon>
        <taxon>Pleosporales</taxon>
        <taxon>Melanommataceae</taxon>
        <taxon>Melanomma</taxon>
    </lineage>
</organism>
<dbReference type="PANTHER" id="PTHR47178">
    <property type="entry name" value="MONOOXYGENASE, FAD-BINDING"/>
    <property type="match status" value="1"/>
</dbReference>
<keyword evidence="5" id="KW-0503">Monooxygenase</keyword>
<evidence type="ECO:0000256" key="5">
    <source>
        <dbReference type="ARBA" id="ARBA00023033"/>
    </source>
</evidence>
<dbReference type="Gene3D" id="3.50.50.60">
    <property type="entry name" value="FAD/NAD(P)-binding domain"/>
    <property type="match status" value="1"/>
</dbReference>